<dbReference type="SUPFAM" id="SSF141868">
    <property type="entry name" value="EAL domain-like"/>
    <property type="match status" value="1"/>
</dbReference>
<accession>A0A8J3SS04</accession>
<dbReference type="Pfam" id="PF00563">
    <property type="entry name" value="EAL"/>
    <property type="match status" value="1"/>
</dbReference>
<dbReference type="Gene3D" id="3.20.20.450">
    <property type="entry name" value="EAL domain"/>
    <property type="match status" value="1"/>
</dbReference>
<reference evidence="2 3" key="1">
    <citation type="submission" date="2021-01" db="EMBL/GenBank/DDBJ databases">
        <title>Whole genome shotgun sequence of Planobispora siamensis NBRC 107568.</title>
        <authorList>
            <person name="Komaki H."/>
            <person name="Tamura T."/>
        </authorList>
    </citation>
    <scope>NUCLEOTIDE SEQUENCE [LARGE SCALE GENOMIC DNA]</scope>
    <source>
        <strain evidence="2 3">NBRC 107568</strain>
    </source>
</reference>
<dbReference type="GO" id="GO:0071111">
    <property type="term" value="F:cyclic-guanylate-specific phosphodiesterase activity"/>
    <property type="evidence" value="ECO:0007669"/>
    <property type="project" value="InterPro"/>
</dbReference>
<evidence type="ECO:0000259" key="1">
    <source>
        <dbReference type="PROSITE" id="PS50883"/>
    </source>
</evidence>
<dbReference type="InterPro" id="IPR001633">
    <property type="entry name" value="EAL_dom"/>
</dbReference>
<dbReference type="PANTHER" id="PTHR33121:SF76">
    <property type="entry name" value="SIGNALING PROTEIN"/>
    <property type="match status" value="1"/>
</dbReference>
<name>A0A8J3SS04_9ACTN</name>
<evidence type="ECO:0000313" key="2">
    <source>
        <dbReference type="EMBL" id="GIH97329.1"/>
    </source>
</evidence>
<organism evidence="2 3">
    <name type="scientific">Planobispora siamensis</name>
    <dbReference type="NCBI Taxonomy" id="936338"/>
    <lineage>
        <taxon>Bacteria</taxon>
        <taxon>Bacillati</taxon>
        <taxon>Actinomycetota</taxon>
        <taxon>Actinomycetes</taxon>
        <taxon>Streptosporangiales</taxon>
        <taxon>Streptosporangiaceae</taxon>
        <taxon>Planobispora</taxon>
    </lineage>
</organism>
<sequence>MAPKGRSAGCEGHDDPAALIPWLLAERAVSPLYQPIVDLSTGNIVGVEALARGPAGSPLEFPDALFSAAARAGMMPLLDQLCAARAMEIARDAGEGVPPLLFFNAEPAALNQPYTPDLLAVVLSERPYRAVLEFTERALADHPAALLNIAADVQWTGGALALDDVGADPLSLAFLPLIEPEMIKLDMHLLRDPYAPGTVATAAIVGAHAERTGAMVLAEGIESEQDVATARALGARWGQGWLFGRPGPLDALVGRPVDRHAQLRPPRPKLHLPDGTPFGIAAVRNHSRTGDQSMIDALTGYLLSTAAEAGSHAVVLGAYPDPAVGRAWLPRLASLADRVAFTGVVGPGPIAAAPHPVRMAVAPAGGPAATETVLAVVGPHTAAALCARPDPDDGVDFVLTHEPDLVHAIARMLMRRLDTAAERPAPTVIDRWADPAAVAR</sequence>
<dbReference type="EMBL" id="BOOJ01000081">
    <property type="protein sequence ID" value="GIH97329.1"/>
    <property type="molecule type" value="Genomic_DNA"/>
</dbReference>
<evidence type="ECO:0000313" key="3">
    <source>
        <dbReference type="Proteomes" id="UP000619788"/>
    </source>
</evidence>
<feature type="domain" description="EAL" evidence="1">
    <location>
        <begin position="13"/>
        <end position="260"/>
    </location>
</feature>
<dbReference type="PANTHER" id="PTHR33121">
    <property type="entry name" value="CYCLIC DI-GMP PHOSPHODIESTERASE PDEF"/>
    <property type="match status" value="1"/>
</dbReference>
<dbReference type="CDD" id="cd01948">
    <property type="entry name" value="EAL"/>
    <property type="match status" value="1"/>
</dbReference>
<protein>
    <recommendedName>
        <fullName evidence="1">EAL domain-containing protein</fullName>
    </recommendedName>
</protein>
<dbReference type="RefSeq" id="WP_204069336.1">
    <property type="nucleotide sequence ID" value="NZ_BOOJ01000081.1"/>
</dbReference>
<keyword evidence="3" id="KW-1185">Reference proteome</keyword>
<dbReference type="Proteomes" id="UP000619788">
    <property type="component" value="Unassembled WGS sequence"/>
</dbReference>
<gene>
    <name evidence="2" type="ORF">Psi01_79590</name>
</gene>
<dbReference type="AlphaFoldDB" id="A0A8J3SS04"/>
<proteinExistence type="predicted"/>
<dbReference type="InterPro" id="IPR035919">
    <property type="entry name" value="EAL_sf"/>
</dbReference>
<comment type="caution">
    <text evidence="2">The sequence shown here is derived from an EMBL/GenBank/DDBJ whole genome shotgun (WGS) entry which is preliminary data.</text>
</comment>
<dbReference type="InterPro" id="IPR050706">
    <property type="entry name" value="Cyclic-di-GMP_PDE-like"/>
</dbReference>
<dbReference type="PROSITE" id="PS50883">
    <property type="entry name" value="EAL"/>
    <property type="match status" value="1"/>
</dbReference>
<dbReference type="SMART" id="SM00052">
    <property type="entry name" value="EAL"/>
    <property type="match status" value="1"/>
</dbReference>